<sequence>MVLGKSCLSTENVHFTHMDKLAKVVGRVSQFDELEYLMVYLYRCSIKFDPEHTLKRDESDDLESSEDLDPQFPCSTNAFFEKFRFQNCKRSKEKRKKKQKKKQKKKKKKKIVAFYF</sequence>
<keyword evidence="3" id="KW-1185">Reference proteome</keyword>
<evidence type="ECO:0000256" key="1">
    <source>
        <dbReference type="SAM" id="MobiDB-lite"/>
    </source>
</evidence>
<organism evidence="2 3">
    <name type="scientific">Vespula vulgaris</name>
    <name type="common">Yellow jacket</name>
    <name type="synonym">Wasp</name>
    <dbReference type="NCBI Taxonomy" id="7454"/>
    <lineage>
        <taxon>Eukaryota</taxon>
        <taxon>Metazoa</taxon>
        <taxon>Ecdysozoa</taxon>
        <taxon>Arthropoda</taxon>
        <taxon>Hexapoda</taxon>
        <taxon>Insecta</taxon>
        <taxon>Pterygota</taxon>
        <taxon>Neoptera</taxon>
        <taxon>Endopterygota</taxon>
        <taxon>Hymenoptera</taxon>
        <taxon>Apocrita</taxon>
        <taxon>Aculeata</taxon>
        <taxon>Vespoidea</taxon>
        <taxon>Vespidae</taxon>
        <taxon>Vespinae</taxon>
        <taxon>Vespula</taxon>
    </lineage>
</organism>
<reference evidence="2" key="1">
    <citation type="journal article" date="2020" name="G3 (Bethesda)">
        <title>High-Quality Assemblies for Three Invasive Social Wasps from the &lt;i&gt;Vespula&lt;/i&gt; Genus.</title>
        <authorList>
            <person name="Harrop T.W.R."/>
            <person name="Guhlin J."/>
            <person name="McLaughlin G.M."/>
            <person name="Permina E."/>
            <person name="Stockwell P."/>
            <person name="Gilligan J."/>
            <person name="Le Lec M.F."/>
            <person name="Gruber M.A.M."/>
            <person name="Quinn O."/>
            <person name="Lovegrove M."/>
            <person name="Duncan E.J."/>
            <person name="Remnant E.J."/>
            <person name="Van Eeckhoven J."/>
            <person name="Graham B."/>
            <person name="Knapp R.A."/>
            <person name="Langford K.W."/>
            <person name="Kronenberg Z."/>
            <person name="Press M.O."/>
            <person name="Eacker S.M."/>
            <person name="Wilson-Rankin E.E."/>
            <person name="Purcell J."/>
            <person name="Lester P.J."/>
            <person name="Dearden P.K."/>
        </authorList>
    </citation>
    <scope>NUCLEOTIDE SEQUENCE</scope>
    <source>
        <strain evidence="2">Marl-1</strain>
    </source>
</reference>
<accession>A0A834NL46</accession>
<name>A0A834NL46_VESVU</name>
<evidence type="ECO:0000313" key="3">
    <source>
        <dbReference type="Proteomes" id="UP000614350"/>
    </source>
</evidence>
<comment type="caution">
    <text evidence="2">The sequence shown here is derived from an EMBL/GenBank/DDBJ whole genome shotgun (WGS) entry which is preliminary data.</text>
</comment>
<dbReference type="Proteomes" id="UP000614350">
    <property type="component" value="Unassembled WGS sequence"/>
</dbReference>
<evidence type="ECO:0000313" key="2">
    <source>
        <dbReference type="EMBL" id="KAF7411859.1"/>
    </source>
</evidence>
<dbReference type="EMBL" id="JACSEA010000001">
    <property type="protein sequence ID" value="KAF7411859.1"/>
    <property type="molecule type" value="Genomic_DNA"/>
</dbReference>
<feature type="region of interest" description="Disordered" evidence="1">
    <location>
        <begin position="89"/>
        <end position="111"/>
    </location>
</feature>
<gene>
    <name evidence="2" type="ORF">HZH66_000755</name>
</gene>
<proteinExistence type="predicted"/>
<protein>
    <submittedName>
        <fullName evidence="2">Uncharacterized protein</fullName>
    </submittedName>
</protein>
<dbReference type="AlphaFoldDB" id="A0A834NL46"/>